<dbReference type="PROSITE" id="PS50878">
    <property type="entry name" value="RT_POL"/>
    <property type="match status" value="1"/>
</dbReference>
<sequence>MDVESLYNNIPHKDVIAACEHFLEENHMPTIYTDTQLLLFRGCHIPPTGSAMGSKMAPLFMAQLEENYLASCNTRPLTYLRYIDDILIIWTASEKELLEFHQRFNQFHPTINLTLNPTINLILNHSYSHINFLDTTICIKNGTIQTSLYQKPTGLPAYLMWDSFHPHHIKKINCPGYNRICSNLDDRNKHLHSLLKTFVNQGYHPQVIDDQIHRATQIPRDTLLDYKEKIENNRVPIVVTYNPQLNIIRKIVRDLQPMLHTVTRLKQIFPELPLLSYRQPPNLSNKCETCKYILCKDQVAIPNTQKVYTILDFYSCASYNVVYMITCTRCSTGGIYIGETGQKLRTRMNHHRHEINTKSCDTPVGQHFCSENHRLQDMQVLILKGNFKTERKRKIYEFKCMELTH</sequence>
<dbReference type="Proteomes" id="UP000694892">
    <property type="component" value="Chromosome 1L"/>
</dbReference>
<reference evidence="3" key="1">
    <citation type="journal article" date="2016" name="Nature">
        <title>Genome evolution in the allotetraploid frog Xenopus laevis.</title>
        <authorList>
            <person name="Session A.M."/>
            <person name="Uno Y."/>
            <person name="Kwon T."/>
            <person name="Chapman J.A."/>
            <person name="Toyoda A."/>
            <person name="Takahashi S."/>
            <person name="Fukui A."/>
            <person name="Hikosaka A."/>
            <person name="Suzuki A."/>
            <person name="Kondo M."/>
            <person name="van Heeringen S.J."/>
            <person name="Quigley I."/>
            <person name="Heinz S."/>
            <person name="Ogino H."/>
            <person name="Ochi H."/>
            <person name="Hellsten U."/>
            <person name="Lyons J.B."/>
            <person name="Simakov O."/>
            <person name="Putnam N."/>
            <person name="Stites J."/>
            <person name="Kuroki Y."/>
            <person name="Tanaka T."/>
            <person name="Michiue T."/>
            <person name="Watanabe M."/>
            <person name="Bogdanovic O."/>
            <person name="Lister R."/>
            <person name="Georgiou G."/>
            <person name="Paranjpe S.S."/>
            <person name="van Kruijsbergen I."/>
            <person name="Shu S."/>
            <person name="Carlson J."/>
            <person name="Kinoshita T."/>
            <person name="Ohta Y."/>
            <person name="Mawaribuchi S."/>
            <person name="Jenkins J."/>
            <person name="Grimwood J."/>
            <person name="Schmutz J."/>
            <person name="Mitros T."/>
            <person name="Mozaffari S.V."/>
            <person name="Suzuki Y."/>
            <person name="Haramoto Y."/>
            <person name="Yamamoto T.S."/>
            <person name="Takagi C."/>
            <person name="Heald R."/>
            <person name="Miller K."/>
            <person name="Haudenschild C."/>
            <person name="Kitzman J."/>
            <person name="Nakayama T."/>
            <person name="Izutsu Y."/>
            <person name="Robert J."/>
            <person name="Fortriede J."/>
            <person name="Burns K."/>
            <person name="Lotay V."/>
            <person name="Karimi K."/>
            <person name="Yasuoka Y."/>
            <person name="Dichmann D.S."/>
            <person name="Flajnik M.F."/>
            <person name="Houston D.W."/>
            <person name="Shendure J."/>
            <person name="DuPasquier L."/>
            <person name="Vize P.D."/>
            <person name="Zorn A.M."/>
            <person name="Ito M."/>
            <person name="Marcotte E.M."/>
            <person name="Wallingford J.B."/>
            <person name="Ito Y."/>
            <person name="Asashima M."/>
            <person name="Ueno N."/>
            <person name="Matsuda Y."/>
            <person name="Veenstra G.J."/>
            <person name="Fujiyama A."/>
            <person name="Harland R.M."/>
            <person name="Taira M."/>
            <person name="Rokhsar D.S."/>
        </authorList>
    </citation>
    <scope>NUCLEOTIDE SEQUENCE [LARGE SCALE GENOMIC DNA]</scope>
    <source>
        <strain evidence="3">J</strain>
    </source>
</reference>
<accession>A0A974DZG0</accession>
<dbReference type="PANTHER" id="PTHR21301:SF10">
    <property type="entry name" value="REVERSE TRANSCRIPTASE DOMAIN-CONTAINING PROTEIN"/>
    <property type="match status" value="1"/>
</dbReference>
<proteinExistence type="predicted"/>
<dbReference type="EMBL" id="CM004466">
    <property type="protein sequence ID" value="OCU01010.1"/>
    <property type="molecule type" value="Genomic_DNA"/>
</dbReference>
<dbReference type="Pfam" id="PF00078">
    <property type="entry name" value="RVT_1"/>
    <property type="match status" value="1"/>
</dbReference>
<organism evidence="2 3">
    <name type="scientific">Xenopus laevis</name>
    <name type="common">African clawed frog</name>
    <dbReference type="NCBI Taxonomy" id="8355"/>
    <lineage>
        <taxon>Eukaryota</taxon>
        <taxon>Metazoa</taxon>
        <taxon>Chordata</taxon>
        <taxon>Craniata</taxon>
        <taxon>Vertebrata</taxon>
        <taxon>Euteleostomi</taxon>
        <taxon>Amphibia</taxon>
        <taxon>Batrachia</taxon>
        <taxon>Anura</taxon>
        <taxon>Pipoidea</taxon>
        <taxon>Pipidae</taxon>
        <taxon>Xenopodinae</taxon>
        <taxon>Xenopus</taxon>
        <taxon>Xenopus</taxon>
    </lineage>
</organism>
<feature type="domain" description="Reverse transcriptase" evidence="1">
    <location>
        <begin position="1"/>
        <end position="137"/>
    </location>
</feature>
<evidence type="ECO:0000313" key="3">
    <source>
        <dbReference type="Proteomes" id="UP000694892"/>
    </source>
</evidence>
<gene>
    <name evidence="2" type="ORF">XELAEV_18006793mg</name>
</gene>
<dbReference type="AlphaFoldDB" id="A0A974DZG0"/>
<protein>
    <recommendedName>
        <fullName evidence="1">Reverse transcriptase domain-containing protein</fullName>
    </recommendedName>
</protein>
<dbReference type="PANTHER" id="PTHR21301">
    <property type="entry name" value="REVERSE TRANSCRIPTASE"/>
    <property type="match status" value="1"/>
</dbReference>
<dbReference type="InterPro" id="IPR000477">
    <property type="entry name" value="RT_dom"/>
</dbReference>
<evidence type="ECO:0000259" key="1">
    <source>
        <dbReference type="PROSITE" id="PS50878"/>
    </source>
</evidence>
<name>A0A974DZG0_XENLA</name>
<dbReference type="OMA" id="WITSINQ"/>
<evidence type="ECO:0000313" key="2">
    <source>
        <dbReference type="EMBL" id="OCU01010.1"/>
    </source>
</evidence>